<accession>A0A2P6NL95</accession>
<dbReference type="AlphaFoldDB" id="A0A2P6NL95"/>
<dbReference type="InterPro" id="IPR012347">
    <property type="entry name" value="Ferritin-like"/>
</dbReference>
<dbReference type="Pfam" id="PF00210">
    <property type="entry name" value="Ferritin"/>
    <property type="match status" value="1"/>
</dbReference>
<dbReference type="EMBL" id="MDYQ01000057">
    <property type="protein sequence ID" value="PRP84731.1"/>
    <property type="molecule type" value="Genomic_DNA"/>
</dbReference>
<dbReference type="InterPro" id="IPR023188">
    <property type="entry name" value="DPS_DNA-bd_CS"/>
</dbReference>
<dbReference type="InterPro" id="IPR009078">
    <property type="entry name" value="Ferritin-like_SF"/>
</dbReference>
<evidence type="ECO:0000313" key="5">
    <source>
        <dbReference type="Proteomes" id="UP000241769"/>
    </source>
</evidence>
<comment type="similarity">
    <text evidence="1">Belongs to the Dps family.</text>
</comment>
<comment type="caution">
    <text evidence="4">The sequence shown here is derived from an EMBL/GenBank/DDBJ whole genome shotgun (WGS) entry which is preliminary data.</text>
</comment>
<dbReference type="GO" id="GO:0016722">
    <property type="term" value="F:oxidoreductase activity, acting on metal ions"/>
    <property type="evidence" value="ECO:0007669"/>
    <property type="project" value="InterPro"/>
</dbReference>
<dbReference type="Proteomes" id="UP000241769">
    <property type="component" value="Unassembled WGS sequence"/>
</dbReference>
<dbReference type="GO" id="GO:0008199">
    <property type="term" value="F:ferric iron binding"/>
    <property type="evidence" value="ECO:0007669"/>
    <property type="project" value="InterPro"/>
</dbReference>
<dbReference type="InterPro" id="IPR002177">
    <property type="entry name" value="DPS_DNA-bd"/>
</dbReference>
<dbReference type="CDD" id="cd01043">
    <property type="entry name" value="DPS"/>
    <property type="match status" value="1"/>
</dbReference>
<dbReference type="PANTHER" id="PTHR42932">
    <property type="entry name" value="GENERAL STRESS PROTEIN 20U"/>
    <property type="match status" value="1"/>
</dbReference>
<keyword evidence="5" id="KW-1185">Reference proteome</keyword>
<evidence type="ECO:0000256" key="1">
    <source>
        <dbReference type="ARBA" id="ARBA00009497"/>
    </source>
</evidence>
<dbReference type="Gene3D" id="1.20.1260.10">
    <property type="match status" value="1"/>
</dbReference>
<proteinExistence type="inferred from homology"/>
<dbReference type="SUPFAM" id="SSF47240">
    <property type="entry name" value="Ferritin-like"/>
    <property type="match status" value="1"/>
</dbReference>
<organism evidence="4 5">
    <name type="scientific">Planoprotostelium fungivorum</name>
    <dbReference type="NCBI Taxonomy" id="1890364"/>
    <lineage>
        <taxon>Eukaryota</taxon>
        <taxon>Amoebozoa</taxon>
        <taxon>Evosea</taxon>
        <taxon>Variosea</taxon>
        <taxon>Cavosteliida</taxon>
        <taxon>Cavosteliaceae</taxon>
        <taxon>Planoprotostelium</taxon>
    </lineage>
</organism>
<name>A0A2P6NL95_9EUKA</name>
<dbReference type="PANTHER" id="PTHR42932:SF3">
    <property type="entry name" value="DNA PROTECTION DURING STARVATION PROTEIN"/>
    <property type="match status" value="1"/>
</dbReference>
<feature type="domain" description="Ferritin/DPS" evidence="3">
    <location>
        <begin position="143"/>
        <end position="284"/>
    </location>
</feature>
<protein>
    <submittedName>
        <fullName evidence="4">DNA protection during starvation protein 2</fullName>
    </submittedName>
</protein>
<gene>
    <name evidence="4" type="ORF">PROFUN_07833</name>
</gene>
<evidence type="ECO:0000313" key="4">
    <source>
        <dbReference type="EMBL" id="PRP84731.1"/>
    </source>
</evidence>
<reference evidence="4 5" key="1">
    <citation type="journal article" date="2018" name="Genome Biol. Evol.">
        <title>Multiple Roots of Fruiting Body Formation in Amoebozoa.</title>
        <authorList>
            <person name="Hillmann F."/>
            <person name="Forbes G."/>
            <person name="Novohradska S."/>
            <person name="Ferling I."/>
            <person name="Riege K."/>
            <person name="Groth M."/>
            <person name="Westermann M."/>
            <person name="Marz M."/>
            <person name="Spaller T."/>
            <person name="Winckler T."/>
            <person name="Schaap P."/>
            <person name="Glockner G."/>
        </authorList>
    </citation>
    <scope>NUCLEOTIDE SEQUENCE [LARGE SCALE GENOMIC DNA]</scope>
    <source>
        <strain evidence="4 5">Jena</strain>
    </source>
</reference>
<evidence type="ECO:0000256" key="2">
    <source>
        <dbReference type="SAM" id="MobiDB-lite"/>
    </source>
</evidence>
<feature type="region of interest" description="Disordered" evidence="2">
    <location>
        <begin position="1"/>
        <end position="23"/>
    </location>
</feature>
<dbReference type="InParanoid" id="A0A2P6NL95"/>
<sequence length="285" mass="32952">MRSEDHHFRGTKTRCHVTESSNGNTHVRTDGNILWHVFFLLFSTPFTPTHRHPLNMLRLFHTNASLQLRTARACAARQSVSGGKMNPLIRRGFFDSAVKYSGEKPKDQEGKIDPDRKLSAKEAGVILGTKRSKTEFMFEIADVLNLVLSDIFVLNAKTKGFHWNIVGPQFRELHLLLEDQYKELDIEIDNIAEQVRYIRHKAAGSITEFLSLTQLGSSDQEAKKVWLNDKDMVTQLLRDHETVIRYLNEHQERMEDIDPSVGEFVNKLIQTHKKQARFLRSHLDY</sequence>
<dbReference type="PROSITE" id="PS00818">
    <property type="entry name" value="DPS_1"/>
    <property type="match status" value="1"/>
</dbReference>
<dbReference type="InterPro" id="IPR008331">
    <property type="entry name" value="Ferritin_DPS_dom"/>
</dbReference>
<dbReference type="OrthoDB" id="430900at2759"/>
<evidence type="ECO:0000259" key="3">
    <source>
        <dbReference type="Pfam" id="PF00210"/>
    </source>
</evidence>